<accession>A0A318ZIL3</accession>
<dbReference type="Proteomes" id="UP000248349">
    <property type="component" value="Unassembled WGS sequence"/>
</dbReference>
<dbReference type="RefSeq" id="XP_025426060.1">
    <property type="nucleotide sequence ID" value="XM_025576179.1"/>
</dbReference>
<dbReference type="GeneID" id="37077407"/>
<proteinExistence type="predicted"/>
<keyword evidence="1" id="KW-0732">Signal</keyword>
<feature type="chain" id="PRO_5016431046" description="Hydrophobin" evidence="1">
    <location>
        <begin position="19"/>
        <end position="106"/>
    </location>
</feature>
<evidence type="ECO:0000256" key="1">
    <source>
        <dbReference type="SAM" id="SignalP"/>
    </source>
</evidence>
<feature type="signal peptide" evidence="1">
    <location>
        <begin position="1"/>
        <end position="18"/>
    </location>
</feature>
<keyword evidence="3" id="KW-1185">Reference proteome</keyword>
<reference evidence="2 3" key="1">
    <citation type="submission" date="2016-12" db="EMBL/GenBank/DDBJ databases">
        <title>The genomes of Aspergillus section Nigri reveals drivers in fungal speciation.</title>
        <authorList>
            <consortium name="DOE Joint Genome Institute"/>
            <person name="Vesth T.C."/>
            <person name="Nybo J."/>
            <person name="Theobald S."/>
            <person name="Brandl J."/>
            <person name="Frisvad J.C."/>
            <person name="Nielsen K.F."/>
            <person name="Lyhne E.K."/>
            <person name="Kogle M.E."/>
            <person name="Kuo A."/>
            <person name="Riley R."/>
            <person name="Clum A."/>
            <person name="Nolan M."/>
            <person name="Lipzen A."/>
            <person name="Salamov A."/>
            <person name="Henrissat B."/>
            <person name="Wiebenga A."/>
            <person name="De Vries R.P."/>
            <person name="Grigoriev I.V."/>
            <person name="Mortensen U.H."/>
            <person name="Andersen M.R."/>
            <person name="Baker S.E."/>
        </authorList>
    </citation>
    <scope>NUCLEOTIDE SEQUENCE [LARGE SCALE GENOMIC DNA]</scope>
    <source>
        <strain evidence="2 3">JOP 1030-1</strain>
    </source>
</reference>
<sequence length="106" mass="10409">MWSTKAFILLFTALGAVGSPVAEVHQRQAVSCPSGYTAKCCPLLVPTNILGTQLTVGVGCSPLGSACSTHTACCKSESFVLNFLAVCEAASEGGGGGTGGINGGGG</sequence>
<dbReference type="OrthoDB" id="4366720at2759"/>
<name>A0A318ZIL3_9EURO</name>
<evidence type="ECO:0008006" key="4">
    <source>
        <dbReference type="Google" id="ProtNLM"/>
    </source>
</evidence>
<gene>
    <name evidence="2" type="ORF">BP01DRAFT_361547</name>
</gene>
<dbReference type="EMBL" id="KZ821303">
    <property type="protein sequence ID" value="PYH40078.1"/>
    <property type="molecule type" value="Genomic_DNA"/>
</dbReference>
<organism evidence="2 3">
    <name type="scientific">Aspergillus saccharolyticus JOP 1030-1</name>
    <dbReference type="NCBI Taxonomy" id="1450539"/>
    <lineage>
        <taxon>Eukaryota</taxon>
        <taxon>Fungi</taxon>
        <taxon>Dikarya</taxon>
        <taxon>Ascomycota</taxon>
        <taxon>Pezizomycotina</taxon>
        <taxon>Eurotiomycetes</taxon>
        <taxon>Eurotiomycetidae</taxon>
        <taxon>Eurotiales</taxon>
        <taxon>Aspergillaceae</taxon>
        <taxon>Aspergillus</taxon>
        <taxon>Aspergillus subgen. Circumdati</taxon>
    </lineage>
</organism>
<evidence type="ECO:0000313" key="2">
    <source>
        <dbReference type="EMBL" id="PYH40078.1"/>
    </source>
</evidence>
<dbReference type="AlphaFoldDB" id="A0A318ZIL3"/>
<protein>
    <recommendedName>
        <fullName evidence="4">Hydrophobin</fullName>
    </recommendedName>
</protein>
<evidence type="ECO:0000313" key="3">
    <source>
        <dbReference type="Proteomes" id="UP000248349"/>
    </source>
</evidence>